<keyword evidence="1" id="KW-0880">Kelch repeat</keyword>
<dbReference type="AlphaFoldDB" id="C3YX25"/>
<dbReference type="FunFam" id="1.25.40.420:FF:000001">
    <property type="entry name" value="Kelch-like family member 12"/>
    <property type="match status" value="1"/>
</dbReference>
<evidence type="ECO:0000256" key="2">
    <source>
        <dbReference type="ARBA" id="ARBA00022737"/>
    </source>
</evidence>
<feature type="domain" description="BTB" evidence="3">
    <location>
        <begin position="36"/>
        <end position="103"/>
    </location>
</feature>
<reference evidence="4" key="1">
    <citation type="journal article" date="2008" name="Nature">
        <title>The amphioxus genome and the evolution of the chordate karyotype.</title>
        <authorList>
            <consortium name="US DOE Joint Genome Institute (JGI-PGF)"/>
            <person name="Putnam N.H."/>
            <person name="Butts T."/>
            <person name="Ferrier D.E.K."/>
            <person name="Furlong R.F."/>
            <person name="Hellsten U."/>
            <person name="Kawashima T."/>
            <person name="Robinson-Rechavi M."/>
            <person name="Shoguchi E."/>
            <person name="Terry A."/>
            <person name="Yu J.-K."/>
            <person name="Benito-Gutierrez E.L."/>
            <person name="Dubchak I."/>
            <person name="Garcia-Fernandez J."/>
            <person name="Gibson-Brown J.J."/>
            <person name="Grigoriev I.V."/>
            <person name="Horton A.C."/>
            <person name="de Jong P.J."/>
            <person name="Jurka J."/>
            <person name="Kapitonov V.V."/>
            <person name="Kohara Y."/>
            <person name="Kuroki Y."/>
            <person name="Lindquist E."/>
            <person name="Lucas S."/>
            <person name="Osoegawa K."/>
            <person name="Pennacchio L.A."/>
            <person name="Salamov A.A."/>
            <person name="Satou Y."/>
            <person name="Sauka-Spengler T."/>
            <person name="Schmutz J."/>
            <person name="Shin-I T."/>
            <person name="Toyoda A."/>
            <person name="Bronner-Fraser M."/>
            <person name="Fujiyama A."/>
            <person name="Holland L.Z."/>
            <person name="Holland P.W.H."/>
            <person name="Satoh N."/>
            <person name="Rokhsar D.S."/>
        </authorList>
    </citation>
    <scope>NUCLEOTIDE SEQUENCE [LARGE SCALE GENOMIC DNA]</scope>
    <source>
        <strain evidence="4">S238N-H82</strain>
        <tissue evidence="4">Testes</tissue>
    </source>
</reference>
<dbReference type="EMBL" id="GG666562">
    <property type="protein sequence ID" value="EEN55043.1"/>
    <property type="molecule type" value="Genomic_DNA"/>
</dbReference>
<sequence length="583" mass="64545">MAEAQGPQASFDFCHNPHAGSLLQGLQELRSDNLLTDVVLCVSGKEIPCHRNVLAACSEYFRAMFCNGHRESKEHKVTIHEFSPGALQLLVDYAYTSKVTITEDNAVKLLKGANFFRILPVRDACVTFISDNLSAEDCLQMLQLGNMLSCPDLEKRARAYAIKEFAAASETPEFLSLTKDQLVTLISSNDLNATEEVAYTAVMTWINHDTDERNQDMRELMELVRFPFMGKQYFFENVETNEAVRKSCQGLMTEARRCQHFPGEVQSPRTRPRRASGLREAVVIVGGIQDSDDDDEESTYRSKSITMTCDAQPTSSSWIDMTELRQGSEGPFSVAVLGRSDIVVSLTTPGKDVMLYQPELDCWSKLAQMNLQRYSHGLAVLYGKVYAIGGMGRGCSSSTLASVEVYDRSQNKWTEGVPLPQPRHCHAVAVLDTSIYVMGGFHQEFKATATVYRFSPGDLQWQSMRDMPSVDDERIGSWTATVLNGNIYLAGVTLQSSLYCYTPSEDGGLWSEVATGLLSGSDCGMTAFRGKVYILGGSDDDWTANPESAAVTCFDPDSQSLSRVGTMAKCMYNISCITILKYC</sequence>
<dbReference type="SMART" id="SM00225">
    <property type="entry name" value="BTB"/>
    <property type="match status" value="1"/>
</dbReference>
<dbReference type="PANTHER" id="PTHR24412:SF272">
    <property type="entry name" value="KELCH-LIKE PROTEIN DIABLO"/>
    <property type="match status" value="1"/>
</dbReference>
<dbReference type="PROSITE" id="PS50097">
    <property type="entry name" value="BTB"/>
    <property type="match status" value="1"/>
</dbReference>
<dbReference type="PIRSF" id="PIRSF037037">
    <property type="entry name" value="Kelch-like_protein_gigaxonin"/>
    <property type="match status" value="1"/>
</dbReference>
<proteinExistence type="predicted"/>
<dbReference type="InterPro" id="IPR000210">
    <property type="entry name" value="BTB/POZ_dom"/>
</dbReference>
<organism>
    <name type="scientific">Branchiostoma floridae</name>
    <name type="common">Florida lancelet</name>
    <name type="synonym">Amphioxus</name>
    <dbReference type="NCBI Taxonomy" id="7739"/>
    <lineage>
        <taxon>Eukaryota</taxon>
        <taxon>Metazoa</taxon>
        <taxon>Chordata</taxon>
        <taxon>Cephalochordata</taxon>
        <taxon>Leptocardii</taxon>
        <taxon>Amphioxiformes</taxon>
        <taxon>Branchiostomatidae</taxon>
        <taxon>Branchiostoma</taxon>
    </lineage>
</organism>
<name>C3YX25_BRAFL</name>
<keyword evidence="2" id="KW-0677">Repeat</keyword>
<dbReference type="Pfam" id="PF00651">
    <property type="entry name" value="BTB"/>
    <property type="match status" value="1"/>
</dbReference>
<dbReference type="InterPro" id="IPR011333">
    <property type="entry name" value="SKP1/BTB/POZ_sf"/>
</dbReference>
<dbReference type="InterPro" id="IPR006652">
    <property type="entry name" value="Kelch_1"/>
</dbReference>
<accession>C3YX25</accession>
<dbReference type="InterPro" id="IPR017096">
    <property type="entry name" value="BTB-kelch_protein"/>
</dbReference>
<dbReference type="eggNOG" id="KOG4441">
    <property type="taxonomic scope" value="Eukaryota"/>
</dbReference>
<evidence type="ECO:0000256" key="1">
    <source>
        <dbReference type="ARBA" id="ARBA00022441"/>
    </source>
</evidence>
<dbReference type="STRING" id="7739.C3YX25"/>
<dbReference type="SUPFAM" id="SSF117281">
    <property type="entry name" value="Kelch motif"/>
    <property type="match status" value="1"/>
</dbReference>
<dbReference type="Gene3D" id="2.120.10.80">
    <property type="entry name" value="Kelch-type beta propeller"/>
    <property type="match status" value="1"/>
</dbReference>
<dbReference type="Pfam" id="PF01344">
    <property type="entry name" value="Kelch_1"/>
    <property type="match status" value="2"/>
</dbReference>
<dbReference type="InParanoid" id="C3YX25"/>
<evidence type="ECO:0000259" key="3">
    <source>
        <dbReference type="PROSITE" id="PS50097"/>
    </source>
</evidence>
<dbReference type="SMART" id="SM00875">
    <property type="entry name" value="BACK"/>
    <property type="match status" value="1"/>
</dbReference>
<dbReference type="PANTHER" id="PTHR24412">
    <property type="entry name" value="KELCH PROTEIN"/>
    <property type="match status" value="1"/>
</dbReference>
<dbReference type="Gene3D" id="3.30.710.10">
    <property type="entry name" value="Potassium Channel Kv1.1, Chain A"/>
    <property type="match status" value="1"/>
</dbReference>
<protein>
    <recommendedName>
        <fullName evidence="3">BTB domain-containing protein</fullName>
    </recommendedName>
</protein>
<dbReference type="SUPFAM" id="SSF54695">
    <property type="entry name" value="POZ domain"/>
    <property type="match status" value="1"/>
</dbReference>
<gene>
    <name evidence="4" type="ORF">BRAFLDRAFT_245676</name>
</gene>
<dbReference type="Pfam" id="PF07707">
    <property type="entry name" value="BACK"/>
    <property type="match status" value="1"/>
</dbReference>
<evidence type="ECO:0000313" key="4">
    <source>
        <dbReference type="EMBL" id="EEN55043.1"/>
    </source>
</evidence>
<dbReference type="InterPro" id="IPR015915">
    <property type="entry name" value="Kelch-typ_b-propeller"/>
</dbReference>
<dbReference type="SMART" id="SM00612">
    <property type="entry name" value="Kelch"/>
    <property type="match status" value="4"/>
</dbReference>
<dbReference type="InterPro" id="IPR011705">
    <property type="entry name" value="BACK"/>
</dbReference>
<dbReference type="Gene3D" id="1.25.40.420">
    <property type="match status" value="1"/>
</dbReference>